<gene>
    <name evidence="1" type="ORF">TSAR_001690</name>
</gene>
<comment type="caution">
    <text evidence="1">The sequence shown here is derived from an EMBL/GenBank/DDBJ whole genome shotgun (WGS) entry which is preliminary data.</text>
</comment>
<proteinExistence type="predicted"/>
<reference evidence="1 2" key="1">
    <citation type="journal article" date="2017" name="Curr. Biol.">
        <title>The Evolution of Venom by Co-option of Single-Copy Genes.</title>
        <authorList>
            <person name="Martinson E.O."/>
            <person name="Mrinalini"/>
            <person name="Kelkar Y.D."/>
            <person name="Chang C.H."/>
            <person name="Werren J.H."/>
        </authorList>
    </citation>
    <scope>NUCLEOTIDE SEQUENCE [LARGE SCALE GENOMIC DNA]</scope>
    <source>
        <strain evidence="1 2">Alberta</strain>
        <tissue evidence="1">Whole body</tissue>
    </source>
</reference>
<keyword evidence="2" id="KW-1185">Reference proteome</keyword>
<protein>
    <submittedName>
        <fullName evidence="1">Uncharacterized protein</fullName>
    </submittedName>
</protein>
<dbReference type="EMBL" id="NNAY01001275">
    <property type="protein sequence ID" value="OXU24533.1"/>
    <property type="molecule type" value="Genomic_DNA"/>
</dbReference>
<dbReference type="AlphaFoldDB" id="A0A232F1Y2"/>
<name>A0A232F1Y2_9HYME</name>
<organism evidence="1 2">
    <name type="scientific">Trichomalopsis sarcophagae</name>
    <dbReference type="NCBI Taxonomy" id="543379"/>
    <lineage>
        <taxon>Eukaryota</taxon>
        <taxon>Metazoa</taxon>
        <taxon>Ecdysozoa</taxon>
        <taxon>Arthropoda</taxon>
        <taxon>Hexapoda</taxon>
        <taxon>Insecta</taxon>
        <taxon>Pterygota</taxon>
        <taxon>Neoptera</taxon>
        <taxon>Endopterygota</taxon>
        <taxon>Hymenoptera</taxon>
        <taxon>Apocrita</taxon>
        <taxon>Proctotrupomorpha</taxon>
        <taxon>Chalcidoidea</taxon>
        <taxon>Pteromalidae</taxon>
        <taxon>Pteromalinae</taxon>
        <taxon>Trichomalopsis</taxon>
    </lineage>
</organism>
<accession>A0A232F1Y2</accession>
<dbReference type="Proteomes" id="UP000215335">
    <property type="component" value="Unassembled WGS sequence"/>
</dbReference>
<evidence type="ECO:0000313" key="2">
    <source>
        <dbReference type="Proteomes" id="UP000215335"/>
    </source>
</evidence>
<sequence length="85" mass="9832">MIHYNKQCAFSAFLIMRMTLDQDRFNTIFHINTHLYTSDTLYNLDIHQTSIHTTLHLAVIKTSAVFTISCVNNVSQLPFPLTVFL</sequence>
<evidence type="ECO:0000313" key="1">
    <source>
        <dbReference type="EMBL" id="OXU24533.1"/>
    </source>
</evidence>